<dbReference type="PROSITE" id="PS50127">
    <property type="entry name" value="UBC_2"/>
    <property type="match status" value="1"/>
</dbReference>
<dbReference type="STRING" id="1288291.A0A059EY28"/>
<keyword evidence="4" id="KW-0067">ATP-binding</keyword>
<evidence type="ECO:0000256" key="3">
    <source>
        <dbReference type="PROSITE-ProRule" id="PRU10133"/>
    </source>
</evidence>
<dbReference type="GO" id="GO:0005524">
    <property type="term" value="F:ATP binding"/>
    <property type="evidence" value="ECO:0007669"/>
    <property type="project" value="UniProtKB-UniRule"/>
</dbReference>
<sequence length="169" mass="19234">MPSIHSRLKSEFVKLFNAKFKVKIRNESENELEVTIDGPTDTPYKDGKYIIFIRLTPDYPYRSPSVGFSTKIFHPNIDEKSGSVCLDVLNQYWSPLYDCKIICESFIPLLLRYPNPSDPLNPEAAALLMKSCDSFNEAVIKHVRANALVSRKFVGRKTISDIDSDSLEL</sequence>
<dbReference type="PROSITE" id="PS00183">
    <property type="entry name" value="UBC_1"/>
    <property type="match status" value="1"/>
</dbReference>
<evidence type="ECO:0000256" key="4">
    <source>
        <dbReference type="RuleBase" id="RU362109"/>
    </source>
</evidence>
<keyword evidence="1" id="KW-0808">Transferase</keyword>
<dbReference type="Pfam" id="PF00179">
    <property type="entry name" value="UQ_con"/>
    <property type="match status" value="1"/>
</dbReference>
<dbReference type="SUPFAM" id="SSF54495">
    <property type="entry name" value="UBC-like"/>
    <property type="match status" value="1"/>
</dbReference>
<dbReference type="SMART" id="SM00212">
    <property type="entry name" value="UBCc"/>
    <property type="match status" value="1"/>
</dbReference>
<name>A0A059EY28_9MICR</name>
<dbReference type="Proteomes" id="UP000030655">
    <property type="component" value="Unassembled WGS sequence"/>
</dbReference>
<reference evidence="7" key="1">
    <citation type="submission" date="2013-02" db="EMBL/GenBank/DDBJ databases">
        <authorList>
            <consortium name="The Broad Institute Genome Sequencing Platform"/>
            <person name="Cuomo C."/>
            <person name="Becnel J."/>
            <person name="Sanscrainte N."/>
            <person name="Walker B."/>
            <person name="Young S.K."/>
            <person name="Zeng Q."/>
            <person name="Gargeya S."/>
            <person name="Fitzgerald M."/>
            <person name="Haas B."/>
            <person name="Abouelleil A."/>
            <person name="Alvarado L."/>
            <person name="Arachchi H.M."/>
            <person name="Berlin A.M."/>
            <person name="Chapman S.B."/>
            <person name="Dewar J."/>
            <person name="Goldberg J."/>
            <person name="Griggs A."/>
            <person name="Gujja S."/>
            <person name="Hansen M."/>
            <person name="Howarth C."/>
            <person name="Imamovic A."/>
            <person name="Larimer J."/>
            <person name="McCowan C."/>
            <person name="Murphy C."/>
            <person name="Neiman D."/>
            <person name="Pearson M."/>
            <person name="Priest M."/>
            <person name="Roberts A."/>
            <person name="Saif S."/>
            <person name="Shea T."/>
            <person name="Sisk P."/>
            <person name="Sykes S."/>
            <person name="Wortman J."/>
            <person name="Nusbaum C."/>
            <person name="Birren B."/>
        </authorList>
    </citation>
    <scope>NUCLEOTIDE SEQUENCE [LARGE SCALE GENOMIC DNA]</scope>
    <source>
        <strain evidence="7">PRA339</strain>
    </source>
</reference>
<evidence type="ECO:0000259" key="5">
    <source>
        <dbReference type="PROSITE" id="PS50127"/>
    </source>
</evidence>
<accession>A0A059EY28</accession>
<dbReference type="InterPro" id="IPR016135">
    <property type="entry name" value="UBQ-conjugating_enzyme/RWD"/>
</dbReference>
<protein>
    <recommendedName>
        <fullName evidence="5">UBC core domain-containing protein</fullName>
    </recommendedName>
</protein>
<keyword evidence="2 4" id="KW-0833">Ubl conjugation pathway</keyword>
<evidence type="ECO:0000313" key="6">
    <source>
        <dbReference type="EMBL" id="KCZ79601.1"/>
    </source>
</evidence>
<comment type="similarity">
    <text evidence="4">Belongs to the ubiquitin-conjugating enzyme family.</text>
</comment>
<keyword evidence="4" id="KW-0547">Nucleotide-binding</keyword>
<evidence type="ECO:0000256" key="1">
    <source>
        <dbReference type="ARBA" id="ARBA00022679"/>
    </source>
</evidence>
<dbReference type="PANTHER" id="PTHR24068">
    <property type="entry name" value="UBIQUITIN-CONJUGATING ENZYME E2"/>
    <property type="match status" value="1"/>
</dbReference>
<dbReference type="AlphaFoldDB" id="A0A059EY28"/>
<evidence type="ECO:0000256" key="2">
    <source>
        <dbReference type="ARBA" id="ARBA00022786"/>
    </source>
</evidence>
<dbReference type="VEuPathDB" id="MicrosporidiaDB:H312_03008"/>
<dbReference type="EMBL" id="KK365250">
    <property type="protein sequence ID" value="KCZ79601.1"/>
    <property type="molecule type" value="Genomic_DNA"/>
</dbReference>
<evidence type="ECO:0000313" key="7">
    <source>
        <dbReference type="Proteomes" id="UP000030655"/>
    </source>
</evidence>
<feature type="domain" description="UBC core" evidence="5">
    <location>
        <begin position="3"/>
        <end position="148"/>
    </location>
</feature>
<reference evidence="6 7" key="2">
    <citation type="submission" date="2014-03" db="EMBL/GenBank/DDBJ databases">
        <title>The Genome Sequence of Anncaliia algerae insect isolate PRA339.</title>
        <authorList>
            <consortium name="The Broad Institute Genome Sequencing Platform"/>
            <consortium name="The Broad Institute Genome Sequencing Center for Infectious Disease"/>
            <person name="Cuomo C."/>
            <person name="Becnel J."/>
            <person name="Sanscrainte N."/>
            <person name="Walker B."/>
            <person name="Young S.K."/>
            <person name="Zeng Q."/>
            <person name="Gargeya S."/>
            <person name="Fitzgerald M."/>
            <person name="Haas B."/>
            <person name="Abouelleil A."/>
            <person name="Alvarado L."/>
            <person name="Arachchi H.M."/>
            <person name="Berlin A.M."/>
            <person name="Chapman S.B."/>
            <person name="Dewar J."/>
            <person name="Goldberg J."/>
            <person name="Griggs A."/>
            <person name="Gujja S."/>
            <person name="Hansen M."/>
            <person name="Howarth C."/>
            <person name="Imamovic A."/>
            <person name="Larimer J."/>
            <person name="McCowan C."/>
            <person name="Murphy C."/>
            <person name="Neiman D."/>
            <person name="Pearson M."/>
            <person name="Priest M."/>
            <person name="Roberts A."/>
            <person name="Saif S."/>
            <person name="Shea T."/>
            <person name="Sisk P."/>
            <person name="Sykes S."/>
            <person name="Wortman J."/>
            <person name="Nusbaum C."/>
            <person name="Birren B."/>
        </authorList>
    </citation>
    <scope>NUCLEOTIDE SEQUENCE [LARGE SCALE GENOMIC DNA]</scope>
    <source>
        <strain evidence="6 7">PRA339</strain>
    </source>
</reference>
<dbReference type="OrthoDB" id="269518at2759"/>
<feature type="active site" description="Glycyl thioester intermediate" evidence="3">
    <location>
        <position position="85"/>
    </location>
</feature>
<keyword evidence="7" id="KW-1185">Reference proteome</keyword>
<organism evidence="6 7">
    <name type="scientific">Anncaliia algerae PRA339</name>
    <dbReference type="NCBI Taxonomy" id="1288291"/>
    <lineage>
        <taxon>Eukaryota</taxon>
        <taxon>Fungi</taxon>
        <taxon>Fungi incertae sedis</taxon>
        <taxon>Microsporidia</taxon>
        <taxon>Tubulinosematoidea</taxon>
        <taxon>Tubulinosematidae</taxon>
        <taxon>Anncaliia</taxon>
    </lineage>
</organism>
<dbReference type="InterPro" id="IPR000608">
    <property type="entry name" value="UBC"/>
</dbReference>
<dbReference type="Gene3D" id="3.10.110.10">
    <property type="entry name" value="Ubiquitin Conjugating Enzyme"/>
    <property type="match status" value="1"/>
</dbReference>
<dbReference type="HOGENOM" id="CLU_030988_7_1_1"/>
<proteinExistence type="inferred from homology"/>
<gene>
    <name evidence="6" type="ORF">H312_03008</name>
</gene>
<dbReference type="InterPro" id="IPR023313">
    <property type="entry name" value="UBQ-conjugating_AS"/>
</dbReference>
<dbReference type="GO" id="GO:0016740">
    <property type="term" value="F:transferase activity"/>
    <property type="evidence" value="ECO:0007669"/>
    <property type="project" value="UniProtKB-KW"/>
</dbReference>